<feature type="domain" description="Alginate export" evidence="1">
    <location>
        <begin position="122"/>
        <end position="524"/>
    </location>
</feature>
<dbReference type="PATRIC" id="fig|935700.4.peg.1310"/>
<dbReference type="InterPro" id="IPR025388">
    <property type="entry name" value="Alginate_export_dom"/>
</dbReference>
<protein>
    <recommendedName>
        <fullName evidence="1">Alginate export domain-containing protein</fullName>
    </recommendedName>
</protein>
<dbReference type="InterPro" id="IPR053728">
    <property type="entry name" value="Alginate_Permeability_Chnl"/>
</dbReference>
<comment type="caution">
    <text evidence="2">The sequence shown here is derived from an EMBL/GenBank/DDBJ whole genome shotgun (WGS) entry which is preliminary data.</text>
</comment>
<evidence type="ECO:0000313" key="2">
    <source>
        <dbReference type="EMBL" id="KIT17069.1"/>
    </source>
</evidence>
<reference evidence="2 3" key="1">
    <citation type="submission" date="2015-02" db="EMBL/GenBank/DDBJ databases">
        <title>Genome Sequence of Jannaschia aquimarina DSM28248, a member of the Roseobacter clade.</title>
        <authorList>
            <person name="Voget S."/>
            <person name="Daniel R."/>
        </authorList>
    </citation>
    <scope>NUCLEOTIDE SEQUENCE [LARGE SCALE GENOMIC DNA]</scope>
    <source>
        <strain evidence="2 3">GSW-M26</strain>
    </source>
</reference>
<dbReference type="EMBL" id="JYFE01000023">
    <property type="protein sequence ID" value="KIT17069.1"/>
    <property type="molecule type" value="Genomic_DNA"/>
</dbReference>
<dbReference type="Pfam" id="PF13372">
    <property type="entry name" value="Alginate_exp"/>
    <property type="match status" value="1"/>
</dbReference>
<name>A0A0D1EHB8_9RHOB</name>
<evidence type="ECO:0000259" key="1">
    <source>
        <dbReference type="Pfam" id="PF13372"/>
    </source>
</evidence>
<dbReference type="OrthoDB" id="311329at2"/>
<dbReference type="Gene3D" id="2.40.160.100">
    <property type="match status" value="1"/>
</dbReference>
<sequence>MSIVHSLHNALSDRGSANRLAQVQTIPRQTETIPNNSLGAACLAVALGLGLAAPVVAQQGSDLRPYAPGTPQLGIGGTPDSPANAILPQDEDWSWLRTVPLSERSAVDRLRFVPLNADGSIYASFGFDGRFGFEYFDDATFGDQPGDDLDWHLRANLFAGVTFGDRARIFGALKFGQVEDSDFPVPPVDDDGPDLHQAFAELSFGDMFGLSVQDAFVRVGRQELHYGAGRLISIRNGPNVRNDYDGVLARIAAGGVIADAFAFRPTENDPGLWNNNTDDTRAVWGLYTTAPITTFAPNASGLLGRANLDLFYIGFDREVSPYAFQPTPLDETRHTIGARFWTSGPPTDGWNLEIEGGFQFGDADGLAGGDGDIRAGYLAGSVTYGYADTRWTPVIGVDFGINTGDDDPTDDRLGTFRAPFPPGRFFGEASPLGAGNLMGLRPGITVSPSDKLSLTARYEAFWRVETEDGIYAPPQVPIRGNAGDDRFIGQEVALLASYRLSDTATLGGSIARFETGGYLSDNGPNEDVTAASLKLDIRF</sequence>
<dbReference type="STRING" id="935700.jaqu_12590"/>
<dbReference type="AlphaFoldDB" id="A0A0D1EHB8"/>
<gene>
    <name evidence="2" type="ORF">jaqu_12590</name>
</gene>
<evidence type="ECO:0000313" key="3">
    <source>
        <dbReference type="Proteomes" id="UP000032232"/>
    </source>
</evidence>
<organism evidence="2 3">
    <name type="scientific">Jannaschia aquimarina</name>
    <dbReference type="NCBI Taxonomy" id="935700"/>
    <lineage>
        <taxon>Bacteria</taxon>
        <taxon>Pseudomonadati</taxon>
        <taxon>Pseudomonadota</taxon>
        <taxon>Alphaproteobacteria</taxon>
        <taxon>Rhodobacterales</taxon>
        <taxon>Roseobacteraceae</taxon>
        <taxon>Jannaschia</taxon>
    </lineage>
</organism>
<dbReference type="Proteomes" id="UP000032232">
    <property type="component" value="Unassembled WGS sequence"/>
</dbReference>
<proteinExistence type="predicted"/>
<keyword evidence="3" id="KW-1185">Reference proteome</keyword>
<accession>A0A0D1EHB8</accession>